<evidence type="ECO:0000313" key="2">
    <source>
        <dbReference type="Proteomes" id="UP000007129"/>
    </source>
</evidence>
<dbReference type="VEuPathDB" id="FungiDB:MPH_01690"/>
<accession>K2REP4</accession>
<dbReference type="InParanoid" id="K2REP4"/>
<dbReference type="HOGENOM" id="CLU_1816166_0_0_1"/>
<name>K2REP4_MACPH</name>
<comment type="caution">
    <text evidence="1">The sequence shown here is derived from an EMBL/GenBank/DDBJ whole genome shotgun (WGS) entry which is preliminary data.</text>
</comment>
<dbReference type="AlphaFoldDB" id="K2REP4"/>
<dbReference type="Proteomes" id="UP000007129">
    <property type="component" value="Unassembled WGS sequence"/>
</dbReference>
<reference evidence="1 2" key="1">
    <citation type="journal article" date="2012" name="BMC Genomics">
        <title>Tools to kill: Genome of one of the most destructive plant pathogenic fungi Macrophomina phaseolina.</title>
        <authorList>
            <person name="Islam M.S."/>
            <person name="Haque M.S."/>
            <person name="Islam M.M."/>
            <person name="Emdad E.M."/>
            <person name="Halim A."/>
            <person name="Hossen Q.M.M."/>
            <person name="Hossain M.Z."/>
            <person name="Ahmed B."/>
            <person name="Rahim S."/>
            <person name="Rahman M.S."/>
            <person name="Alam M.M."/>
            <person name="Hou S."/>
            <person name="Wan X."/>
            <person name="Saito J.A."/>
            <person name="Alam M."/>
        </authorList>
    </citation>
    <scope>NUCLEOTIDE SEQUENCE [LARGE SCALE GENOMIC DNA]</scope>
    <source>
        <strain evidence="1 2">MS6</strain>
    </source>
</reference>
<evidence type="ECO:0000313" key="1">
    <source>
        <dbReference type="EMBL" id="EKG20991.1"/>
    </source>
</evidence>
<protein>
    <submittedName>
        <fullName evidence="1">Uncharacterized protein</fullName>
    </submittedName>
</protein>
<sequence length="142" mass="15824">MLDRAAFCGFWPANNYPCIFPSTAPQRTRSTVHPLISIIMPQAQPELKGSKSTTLDACIQKLELIFLAGVEQAQAIDVEVGDSAQPSERAHCLLIWNLALWEPWLMNYEQSAAVSQVMMEPLRRVHTLDIGLVGKLQTSMET</sequence>
<dbReference type="EMBL" id="AHHD01000070">
    <property type="protein sequence ID" value="EKG20991.1"/>
    <property type="molecule type" value="Genomic_DNA"/>
</dbReference>
<proteinExistence type="predicted"/>
<gene>
    <name evidence="1" type="ORF">MPH_01690</name>
</gene>
<organism evidence="1 2">
    <name type="scientific">Macrophomina phaseolina (strain MS6)</name>
    <name type="common">Charcoal rot fungus</name>
    <dbReference type="NCBI Taxonomy" id="1126212"/>
    <lineage>
        <taxon>Eukaryota</taxon>
        <taxon>Fungi</taxon>
        <taxon>Dikarya</taxon>
        <taxon>Ascomycota</taxon>
        <taxon>Pezizomycotina</taxon>
        <taxon>Dothideomycetes</taxon>
        <taxon>Dothideomycetes incertae sedis</taxon>
        <taxon>Botryosphaeriales</taxon>
        <taxon>Botryosphaeriaceae</taxon>
        <taxon>Macrophomina</taxon>
    </lineage>
</organism>